<name>A0A837DVA2_9LACO</name>
<dbReference type="PANTHER" id="PTHR12558:SF13">
    <property type="entry name" value="CELL DIVISION CYCLE PROTEIN 27 HOMOLOG"/>
    <property type="match status" value="1"/>
</dbReference>
<dbReference type="SMART" id="SM00028">
    <property type="entry name" value="TPR"/>
    <property type="match status" value="3"/>
</dbReference>
<organism evidence="2 3">
    <name type="scientific">Ligilactobacillus ruminis DPC 6832</name>
    <dbReference type="NCBI Taxonomy" id="1402208"/>
    <lineage>
        <taxon>Bacteria</taxon>
        <taxon>Bacillati</taxon>
        <taxon>Bacillota</taxon>
        <taxon>Bacilli</taxon>
        <taxon>Lactobacillales</taxon>
        <taxon>Lactobacillaceae</taxon>
        <taxon>Ligilactobacillus</taxon>
    </lineage>
</organism>
<dbReference type="InterPro" id="IPR019734">
    <property type="entry name" value="TPR_rpt"/>
</dbReference>
<dbReference type="SUPFAM" id="SSF48452">
    <property type="entry name" value="TPR-like"/>
    <property type="match status" value="1"/>
</dbReference>
<comment type="caution">
    <text evidence="2">The sequence shown here is derived from an EMBL/GenBank/DDBJ whole genome shotgun (WGS) entry which is preliminary data.</text>
</comment>
<proteinExistence type="predicted"/>
<dbReference type="PANTHER" id="PTHR12558">
    <property type="entry name" value="CELL DIVISION CYCLE 16,23,27"/>
    <property type="match status" value="1"/>
</dbReference>
<dbReference type="EMBL" id="AWYA01000081">
    <property type="protein sequence ID" value="KIC04759.1"/>
    <property type="molecule type" value="Genomic_DNA"/>
</dbReference>
<dbReference type="Pfam" id="PF13432">
    <property type="entry name" value="TPR_16"/>
    <property type="match status" value="1"/>
</dbReference>
<accession>A0A837DVA2</accession>
<gene>
    <name evidence="2" type="ORF">LRN_1125</name>
</gene>
<dbReference type="InterPro" id="IPR011990">
    <property type="entry name" value="TPR-like_helical_dom_sf"/>
</dbReference>
<keyword evidence="1" id="KW-0802">TPR repeat</keyword>
<feature type="repeat" description="TPR" evidence="1">
    <location>
        <begin position="41"/>
        <end position="74"/>
    </location>
</feature>
<evidence type="ECO:0000256" key="1">
    <source>
        <dbReference type="PROSITE-ProRule" id="PRU00339"/>
    </source>
</evidence>
<evidence type="ECO:0000313" key="3">
    <source>
        <dbReference type="Proteomes" id="UP000031011"/>
    </source>
</evidence>
<dbReference type="AlphaFoldDB" id="A0A837DVA2"/>
<reference evidence="2 3" key="1">
    <citation type="journal article" date="2015" name="BMC Microbiol.">
        <title>Lactobacillus ruminis strains cluster according to their mammalian gut source.</title>
        <authorList>
            <person name="O' Donnell M.M."/>
            <person name="Harris H.M."/>
            <person name="Lynch D.B."/>
            <person name="Ross R.P."/>
            <person name="O'Toole P.W."/>
        </authorList>
    </citation>
    <scope>NUCLEOTIDE SEQUENCE [LARGE SCALE GENOMIC DNA]</scope>
    <source>
        <strain evidence="2 3">DPC 6832</strain>
    </source>
</reference>
<sequence length="241" mass="27706">MLSEAVIFLDKEKNKRDRLEEKTKVKIEKLIEKVDENPYDPQRYYALGCYLTELQSFEQAEELFKRALNVFEGQEDKQSLLHYGLGNVFYATGLFKEASVEFKMLNGSKYESDAMLMMAQTEISNGNYQRALAYALTAFEKGNNQTRLDSCIVLGDSFLALGCFDQACEYYDLYLKDRPNDKHAVFMRGVVETGLGKAPDAYFGRAKQLDKEYYSKMIERLDDISKVINKGKQGGKDDRTR</sequence>
<dbReference type="PROSITE" id="PS50005">
    <property type="entry name" value="TPR"/>
    <property type="match status" value="1"/>
</dbReference>
<protein>
    <submittedName>
        <fullName evidence="2">TPR repeat-containing protein</fullName>
    </submittedName>
</protein>
<evidence type="ECO:0000313" key="2">
    <source>
        <dbReference type="EMBL" id="KIC04759.1"/>
    </source>
</evidence>
<dbReference type="Proteomes" id="UP000031011">
    <property type="component" value="Unassembled WGS sequence"/>
</dbReference>
<dbReference type="Gene3D" id="1.25.40.10">
    <property type="entry name" value="Tetratricopeptide repeat domain"/>
    <property type="match status" value="2"/>
</dbReference>